<accession>A0A074TEM5</accession>
<dbReference type="PANTHER" id="PTHR42760:SF40">
    <property type="entry name" value="3-OXOACYL-[ACYL-CARRIER-PROTEIN] REDUCTASE, CHLOROPLASTIC"/>
    <property type="match status" value="1"/>
</dbReference>
<dbReference type="STRING" id="1185766.SAMN05216224_101446"/>
<evidence type="ECO:0000256" key="1">
    <source>
        <dbReference type="ARBA" id="ARBA00006484"/>
    </source>
</evidence>
<dbReference type="PANTHER" id="PTHR42760">
    <property type="entry name" value="SHORT-CHAIN DEHYDROGENASES/REDUCTASES FAMILY MEMBER"/>
    <property type="match status" value="1"/>
</dbReference>
<dbReference type="OrthoDB" id="9789398at2"/>
<gene>
    <name evidence="2" type="ORF">DL1_18930</name>
</gene>
<dbReference type="PRINTS" id="PR00080">
    <property type="entry name" value="SDRFAMILY"/>
</dbReference>
<name>A0A074TEM5_9RHOB</name>
<dbReference type="Gene3D" id="3.40.50.720">
    <property type="entry name" value="NAD(P)-binding Rossmann-like Domain"/>
    <property type="match status" value="1"/>
</dbReference>
<dbReference type="Proteomes" id="UP000027725">
    <property type="component" value="Unassembled WGS sequence"/>
</dbReference>
<dbReference type="GO" id="GO:0016616">
    <property type="term" value="F:oxidoreductase activity, acting on the CH-OH group of donors, NAD or NADP as acceptor"/>
    <property type="evidence" value="ECO:0007669"/>
    <property type="project" value="TreeGrafter"/>
</dbReference>
<sequence>MVERAFRSAVVTGGAHGIGRAIARDLAASGWHVAVFDVDTAALERLEGARGIHAIACDLSRERDIEAAVAEAGLSHIDLLVNNGGPANPASGPLETMSLKDWNSWIGPHLTGTFLTTRECLPALRAAKGAVVNIASTRALQSEPDTYGYAAAKGGVVALTHAMAVGLGPDLRVNAIAPGWINTGETELSQADHAQHPAGRVGEPEDIVQAVRYLASARFVTGQVLVVDGGMTRKMIYD</sequence>
<dbReference type="eggNOG" id="COG1028">
    <property type="taxonomic scope" value="Bacteria"/>
</dbReference>
<dbReference type="Pfam" id="PF13561">
    <property type="entry name" value="adh_short_C2"/>
    <property type="match status" value="1"/>
</dbReference>
<dbReference type="PROSITE" id="PS00061">
    <property type="entry name" value="ADH_SHORT"/>
    <property type="match status" value="1"/>
</dbReference>
<dbReference type="GO" id="GO:0030497">
    <property type="term" value="P:fatty acid elongation"/>
    <property type="evidence" value="ECO:0007669"/>
    <property type="project" value="TreeGrafter"/>
</dbReference>
<dbReference type="RefSeq" id="WP_038064666.1">
    <property type="nucleotide sequence ID" value="NZ_FOVB01000001.1"/>
</dbReference>
<comment type="similarity">
    <text evidence="1">Belongs to the short-chain dehydrogenases/reductases (SDR) family.</text>
</comment>
<dbReference type="PRINTS" id="PR00081">
    <property type="entry name" value="GDHRDH"/>
</dbReference>
<organism evidence="2 3">
    <name type="scientific">Thioclava dalianensis</name>
    <dbReference type="NCBI Taxonomy" id="1185766"/>
    <lineage>
        <taxon>Bacteria</taxon>
        <taxon>Pseudomonadati</taxon>
        <taxon>Pseudomonadota</taxon>
        <taxon>Alphaproteobacteria</taxon>
        <taxon>Rhodobacterales</taxon>
        <taxon>Paracoccaceae</taxon>
        <taxon>Thioclava</taxon>
    </lineage>
</organism>
<dbReference type="InterPro" id="IPR036291">
    <property type="entry name" value="NAD(P)-bd_dom_sf"/>
</dbReference>
<dbReference type="AlphaFoldDB" id="A0A074TEM5"/>
<evidence type="ECO:0000313" key="3">
    <source>
        <dbReference type="Proteomes" id="UP000027725"/>
    </source>
</evidence>
<evidence type="ECO:0000313" key="2">
    <source>
        <dbReference type="EMBL" id="KEP70201.1"/>
    </source>
</evidence>
<dbReference type="InterPro" id="IPR002347">
    <property type="entry name" value="SDR_fam"/>
</dbReference>
<reference evidence="2 3" key="1">
    <citation type="submission" date="2014-03" db="EMBL/GenBank/DDBJ databases">
        <title>The draft genome sequence of Thioclava dalianensis DLFJ1-1.</title>
        <authorList>
            <person name="Lai Q."/>
            <person name="Shao Z."/>
        </authorList>
    </citation>
    <scope>NUCLEOTIDE SEQUENCE [LARGE SCALE GENOMIC DNA]</scope>
    <source>
        <strain evidence="2 3">DLFJ1-1</strain>
    </source>
</reference>
<keyword evidence="3" id="KW-1185">Reference proteome</keyword>
<protein>
    <submittedName>
        <fullName evidence="2">Short-chain dehydrogenase</fullName>
    </submittedName>
</protein>
<dbReference type="InterPro" id="IPR020904">
    <property type="entry name" value="Sc_DH/Rdtase_CS"/>
</dbReference>
<dbReference type="SUPFAM" id="SSF51735">
    <property type="entry name" value="NAD(P)-binding Rossmann-fold domains"/>
    <property type="match status" value="1"/>
</dbReference>
<proteinExistence type="inferred from homology"/>
<comment type="caution">
    <text evidence="2">The sequence shown here is derived from an EMBL/GenBank/DDBJ whole genome shotgun (WGS) entry which is preliminary data.</text>
</comment>
<dbReference type="FunFam" id="3.40.50.720:FF:000084">
    <property type="entry name" value="Short-chain dehydrogenase reductase"/>
    <property type="match status" value="1"/>
</dbReference>
<dbReference type="EMBL" id="JHEH01000007">
    <property type="protein sequence ID" value="KEP70201.1"/>
    <property type="molecule type" value="Genomic_DNA"/>
</dbReference>